<dbReference type="SUPFAM" id="SSF82171">
    <property type="entry name" value="DPP6 N-terminal domain-like"/>
    <property type="match status" value="1"/>
</dbReference>
<dbReference type="InterPro" id="IPR011659">
    <property type="entry name" value="WD40"/>
</dbReference>
<organism evidence="2 3">
    <name type="scientific">Hymenobacter humi</name>
    <dbReference type="NCBI Taxonomy" id="1411620"/>
    <lineage>
        <taxon>Bacteria</taxon>
        <taxon>Pseudomonadati</taxon>
        <taxon>Bacteroidota</taxon>
        <taxon>Cytophagia</taxon>
        <taxon>Cytophagales</taxon>
        <taxon>Hymenobacteraceae</taxon>
        <taxon>Hymenobacter</taxon>
    </lineage>
</organism>
<feature type="region of interest" description="Disordered" evidence="1">
    <location>
        <begin position="16"/>
        <end position="45"/>
    </location>
</feature>
<accession>A0ABW2UC45</accession>
<feature type="region of interest" description="Disordered" evidence="1">
    <location>
        <begin position="69"/>
        <end position="160"/>
    </location>
</feature>
<reference evidence="3" key="1">
    <citation type="journal article" date="2019" name="Int. J. Syst. Evol. Microbiol.">
        <title>The Global Catalogue of Microorganisms (GCM) 10K type strain sequencing project: providing services to taxonomists for standard genome sequencing and annotation.</title>
        <authorList>
            <consortium name="The Broad Institute Genomics Platform"/>
            <consortium name="The Broad Institute Genome Sequencing Center for Infectious Disease"/>
            <person name="Wu L."/>
            <person name="Ma J."/>
        </authorList>
    </citation>
    <scope>NUCLEOTIDE SEQUENCE [LARGE SCALE GENOMIC DNA]</scope>
    <source>
        <strain evidence="3">JCM 19635</strain>
    </source>
</reference>
<feature type="compositionally biased region" description="Low complexity" evidence="1">
    <location>
        <begin position="69"/>
        <end position="83"/>
    </location>
</feature>
<dbReference type="Proteomes" id="UP001596513">
    <property type="component" value="Unassembled WGS sequence"/>
</dbReference>
<name>A0ABW2UC45_9BACT</name>
<gene>
    <name evidence="2" type="ORF">ACFQT0_29425</name>
</gene>
<feature type="compositionally biased region" description="Basic residues" evidence="1">
    <location>
        <begin position="115"/>
        <end position="126"/>
    </location>
</feature>
<proteinExistence type="predicted"/>
<sequence>MFDVASRKLVNLTPGQYDEHLPAWSPDGKQAVFSSKRGPDPDRHDNFDLYLIDAQAGATARPLLTNEVPDSAPATAAARPGAPTDVPSPLCKAARGSSSCMPCTSDGGAREWRARPRPHRRPRPQHHQAAMGARWQEPVLSARRRPRLIAGARSSRGRQN</sequence>
<evidence type="ECO:0000256" key="1">
    <source>
        <dbReference type="SAM" id="MobiDB-lite"/>
    </source>
</evidence>
<dbReference type="EMBL" id="JBHTEK010000005">
    <property type="protein sequence ID" value="MFC7671057.1"/>
    <property type="molecule type" value="Genomic_DNA"/>
</dbReference>
<evidence type="ECO:0000313" key="3">
    <source>
        <dbReference type="Proteomes" id="UP001596513"/>
    </source>
</evidence>
<dbReference type="RefSeq" id="WP_380206935.1">
    <property type="nucleotide sequence ID" value="NZ_JBHTEK010000005.1"/>
</dbReference>
<dbReference type="Pfam" id="PF07676">
    <property type="entry name" value="PD40"/>
    <property type="match status" value="1"/>
</dbReference>
<evidence type="ECO:0000313" key="2">
    <source>
        <dbReference type="EMBL" id="MFC7671057.1"/>
    </source>
</evidence>
<dbReference type="Gene3D" id="2.120.10.30">
    <property type="entry name" value="TolB, C-terminal domain"/>
    <property type="match status" value="1"/>
</dbReference>
<comment type="caution">
    <text evidence="2">The sequence shown here is derived from an EMBL/GenBank/DDBJ whole genome shotgun (WGS) entry which is preliminary data.</text>
</comment>
<protein>
    <submittedName>
        <fullName evidence="2">TolB family protein</fullName>
    </submittedName>
</protein>
<dbReference type="InterPro" id="IPR011042">
    <property type="entry name" value="6-blade_b-propeller_TolB-like"/>
</dbReference>
<keyword evidence="3" id="KW-1185">Reference proteome</keyword>